<accession>A0A2D3I770</accession>
<proteinExistence type="predicted"/>
<dbReference type="Proteomes" id="UP000267516">
    <property type="component" value="Segment"/>
</dbReference>
<reference evidence="1" key="1">
    <citation type="journal article" date="2018" name="Aquaculture">
        <title>Complete genome sequence of a white spot syndrome virus associated with a disease incursion in Australia.</title>
        <authorList>
            <person name="Oakey J."/>
            <person name="Smith C.S."/>
        </authorList>
    </citation>
    <scope>NUCLEOTIDE SEQUENCE [LARGE SCALE GENOMIC DNA]</scope>
    <source>
        <strain evidence="1">WSSV-AU</strain>
    </source>
</reference>
<protein>
    <submittedName>
        <fullName evidence="1">ORF35</fullName>
    </submittedName>
</protein>
<name>A0A2D3I770_9VIRU</name>
<dbReference type="EMBL" id="MF768985">
    <property type="protein sequence ID" value="ATU84233.1"/>
    <property type="molecule type" value="Genomic_DNA"/>
</dbReference>
<sequence length="59" mass="6399">MFFGNWLLAAGARTFTPHDALSVNVGHGGKTNPFILVLPPRGCQMVRYFITKNGSSSFA</sequence>
<organism evidence="1">
    <name type="scientific">White spot syndrome virus</name>
    <dbReference type="NCBI Taxonomy" id="342409"/>
    <lineage>
        <taxon>Viruses</taxon>
        <taxon>Viruses incertae sedis</taxon>
        <taxon>Naldaviricetes</taxon>
        <taxon>Nimaviridae</taxon>
        <taxon>Whispovirus</taxon>
    </lineage>
</organism>
<evidence type="ECO:0000313" key="1">
    <source>
        <dbReference type="EMBL" id="ATU84233.1"/>
    </source>
</evidence>